<proteinExistence type="predicted"/>
<feature type="transmembrane region" description="Helical" evidence="1">
    <location>
        <begin position="182"/>
        <end position="205"/>
    </location>
</feature>
<dbReference type="InterPro" id="IPR052173">
    <property type="entry name" value="Beta-lactam_resp_regulator"/>
</dbReference>
<sequence>MIGWLVETLLTVTFLMLLVLVIRGPVTRMFGAGWAYALWTVPAARVALPPLPQLTPDIALPVAAFTPVATGSAAPLPADAGPGQWVPLMLAIWAGGAVIFMTLQWLASRDFVQRLRASARPARPPSYGGITTLVSQAAEGPLALGLVQRRIVLPSDFLLRYNVVERRLALEHELTHHRRGDIWWNMAATTLLALNWFNPIAWAAFRAFRADQELSCDAAVAARASAEERSDYARAMVKSASRPGLIGACALNSADALKLRLRMMRCHRVSGARRAGGVAALALFATAGFAVGKPEHVPAEAAALADFAAAAPQGLLIAQGPESRALTVAPALAAAPLRPARADARPVRRAKAHHARRSAVSQLVRLAAPVVPASPAVALVATVAPSPSVDPAPQFAEAAPPHRAIHVRRVIRIERERLADRLALGAPALQPAHELQEAIERVGEAVEGQGGAMTIEALARILEAKVELRGLQSRAPALWNDEGTIGECVK</sequence>
<dbReference type="EMBL" id="SPDV01000013">
    <property type="protein sequence ID" value="TFI58688.1"/>
    <property type="molecule type" value="Genomic_DNA"/>
</dbReference>
<dbReference type="InterPro" id="IPR008756">
    <property type="entry name" value="Peptidase_M56"/>
</dbReference>
<dbReference type="PANTHER" id="PTHR34978">
    <property type="entry name" value="POSSIBLE SENSOR-TRANSDUCER PROTEIN BLAR"/>
    <property type="match status" value="1"/>
</dbReference>
<dbReference type="CDD" id="cd07341">
    <property type="entry name" value="M56_BlaR1_MecR1_like"/>
    <property type="match status" value="1"/>
</dbReference>
<keyword evidence="1" id="KW-0472">Membrane</keyword>
<feature type="domain" description="Peptidase M56" evidence="2">
    <location>
        <begin position="6"/>
        <end position="263"/>
    </location>
</feature>
<feature type="transmembrane region" description="Helical" evidence="1">
    <location>
        <begin position="85"/>
        <end position="106"/>
    </location>
</feature>
<accession>A0A4Y8ZRM0</accession>
<evidence type="ECO:0000313" key="4">
    <source>
        <dbReference type="Proteomes" id="UP000298213"/>
    </source>
</evidence>
<dbReference type="RefSeq" id="WP_135085741.1">
    <property type="nucleotide sequence ID" value="NZ_SPDV01000013.1"/>
</dbReference>
<evidence type="ECO:0000256" key="1">
    <source>
        <dbReference type="SAM" id="Phobius"/>
    </source>
</evidence>
<evidence type="ECO:0000259" key="2">
    <source>
        <dbReference type="Pfam" id="PF05569"/>
    </source>
</evidence>
<keyword evidence="1" id="KW-1133">Transmembrane helix</keyword>
<comment type="caution">
    <text evidence="3">The sequence shown here is derived from an EMBL/GenBank/DDBJ whole genome shotgun (WGS) entry which is preliminary data.</text>
</comment>
<name>A0A4Y8ZRM0_9SPHN</name>
<dbReference type="Proteomes" id="UP000298213">
    <property type="component" value="Unassembled WGS sequence"/>
</dbReference>
<dbReference type="PANTHER" id="PTHR34978:SF3">
    <property type="entry name" value="SLR0241 PROTEIN"/>
    <property type="match status" value="1"/>
</dbReference>
<dbReference type="OrthoDB" id="1628901at2"/>
<reference evidence="3 4" key="1">
    <citation type="submission" date="2019-03" db="EMBL/GenBank/DDBJ databases">
        <title>Genome sequence of Sphingomonas sp. 17J27-24.</title>
        <authorList>
            <person name="Kim M."/>
            <person name="Maeng S."/>
            <person name="Sathiyaraj S."/>
        </authorList>
    </citation>
    <scope>NUCLEOTIDE SEQUENCE [LARGE SCALE GENOMIC DNA]</scope>
    <source>
        <strain evidence="3 4">17J27-24</strain>
    </source>
</reference>
<dbReference type="Pfam" id="PF05569">
    <property type="entry name" value="Peptidase_M56"/>
    <property type="match status" value="1"/>
</dbReference>
<dbReference type="AlphaFoldDB" id="A0A4Y8ZRM0"/>
<protein>
    <recommendedName>
        <fullName evidence="2">Peptidase M56 domain-containing protein</fullName>
    </recommendedName>
</protein>
<gene>
    <name evidence="3" type="ORF">E2493_08615</name>
</gene>
<keyword evidence="4" id="KW-1185">Reference proteome</keyword>
<evidence type="ECO:0000313" key="3">
    <source>
        <dbReference type="EMBL" id="TFI58688.1"/>
    </source>
</evidence>
<keyword evidence="1" id="KW-0812">Transmembrane</keyword>
<organism evidence="3 4">
    <name type="scientific">Sphingomonas parva</name>
    <dbReference type="NCBI Taxonomy" id="2555898"/>
    <lineage>
        <taxon>Bacteria</taxon>
        <taxon>Pseudomonadati</taxon>
        <taxon>Pseudomonadota</taxon>
        <taxon>Alphaproteobacteria</taxon>
        <taxon>Sphingomonadales</taxon>
        <taxon>Sphingomonadaceae</taxon>
        <taxon>Sphingomonas</taxon>
    </lineage>
</organism>